<gene>
    <name evidence="1" type="ORF">rCG_35762</name>
</gene>
<organism evidence="1 2">
    <name type="scientific">Rattus norvegicus</name>
    <name type="common">Rat</name>
    <dbReference type="NCBI Taxonomy" id="10116"/>
    <lineage>
        <taxon>Eukaryota</taxon>
        <taxon>Metazoa</taxon>
        <taxon>Chordata</taxon>
        <taxon>Craniata</taxon>
        <taxon>Vertebrata</taxon>
        <taxon>Euteleostomi</taxon>
        <taxon>Mammalia</taxon>
        <taxon>Eutheria</taxon>
        <taxon>Euarchontoglires</taxon>
        <taxon>Glires</taxon>
        <taxon>Rodentia</taxon>
        <taxon>Myomorpha</taxon>
        <taxon>Muroidea</taxon>
        <taxon>Muridae</taxon>
        <taxon>Murinae</taxon>
        <taxon>Rattus</taxon>
    </lineage>
</organism>
<dbReference type="EMBL" id="CH473963">
    <property type="protein sequence ID" value="EDL99892.1"/>
    <property type="molecule type" value="Genomic_DNA"/>
</dbReference>
<name>A6IJH9_RAT</name>
<sequence>MEMARSTSQTGIAVEGIADAHVHHLAATPQYEDPFLDGGRWKTLPECEALPDNTGRLVWPALFVWPSANKHTAAVSYNSPHFPPSFTNPDCIIERE</sequence>
<evidence type="ECO:0000313" key="2">
    <source>
        <dbReference type="Proteomes" id="UP000234681"/>
    </source>
</evidence>
<evidence type="ECO:0000313" key="1">
    <source>
        <dbReference type="EMBL" id="EDL99892.1"/>
    </source>
</evidence>
<accession>A6IJH9</accession>
<reference evidence="2" key="1">
    <citation type="submission" date="2005-09" db="EMBL/GenBank/DDBJ databases">
        <authorList>
            <person name="Mural R.J."/>
            <person name="Li P.W."/>
            <person name="Adams M.D."/>
            <person name="Amanatides P.G."/>
            <person name="Baden-Tillson H."/>
            <person name="Barnstead M."/>
            <person name="Chin S.H."/>
            <person name="Dew I."/>
            <person name="Evans C.A."/>
            <person name="Ferriera S."/>
            <person name="Flanigan M."/>
            <person name="Fosler C."/>
            <person name="Glodek A."/>
            <person name="Gu Z."/>
            <person name="Holt R.A."/>
            <person name="Jennings D."/>
            <person name="Kraft C.L."/>
            <person name="Lu F."/>
            <person name="Nguyen T."/>
            <person name="Nusskern D.R."/>
            <person name="Pfannkoch C.M."/>
            <person name="Sitter C."/>
            <person name="Sutton G.G."/>
            <person name="Venter J.C."/>
            <person name="Wang Z."/>
            <person name="Woodage T."/>
            <person name="Zheng X.H."/>
            <person name="Zhong F."/>
        </authorList>
    </citation>
    <scope>NUCLEOTIDE SEQUENCE [LARGE SCALE GENOMIC DNA]</scope>
    <source>
        <strain>BN</strain>
        <strain evidence="2">Sprague-Dawley</strain>
    </source>
</reference>
<dbReference type="AlphaFoldDB" id="A6IJH9"/>
<proteinExistence type="predicted"/>
<protein>
    <submittedName>
        <fullName evidence="1">RCG35762</fullName>
    </submittedName>
</protein>
<dbReference type="Proteomes" id="UP000234681">
    <property type="component" value="Chromosome 14"/>
</dbReference>